<evidence type="ECO:0000313" key="3">
    <source>
        <dbReference type="Proteomes" id="UP001566132"/>
    </source>
</evidence>
<sequence length="154" mass="17615">MSSSDSEIENEIPKKRKKGVTRSENYKRNIIKNAKLCGLEHVNYAGKIIAGKAVPGNNCCFQECLTKFVDLEKFFLLQTIYKLETQNQQDLHLQRLMEIAVIARNRGSTSTNIKNKPKSTSVKYFGLNFGIKHKVCKKAFMAYQRSVVIVSFIY</sequence>
<organism evidence="2 3">
    <name type="scientific">Hypothenemus hampei</name>
    <name type="common">Coffee berry borer</name>
    <dbReference type="NCBI Taxonomy" id="57062"/>
    <lineage>
        <taxon>Eukaryota</taxon>
        <taxon>Metazoa</taxon>
        <taxon>Ecdysozoa</taxon>
        <taxon>Arthropoda</taxon>
        <taxon>Hexapoda</taxon>
        <taxon>Insecta</taxon>
        <taxon>Pterygota</taxon>
        <taxon>Neoptera</taxon>
        <taxon>Endopterygota</taxon>
        <taxon>Coleoptera</taxon>
        <taxon>Polyphaga</taxon>
        <taxon>Cucujiformia</taxon>
        <taxon>Curculionidae</taxon>
        <taxon>Scolytinae</taxon>
        <taxon>Hypothenemus</taxon>
    </lineage>
</organism>
<reference evidence="2 3" key="1">
    <citation type="submission" date="2024-05" db="EMBL/GenBank/DDBJ databases">
        <title>Genetic variation in Jamaican populations of the coffee berry borer (Hypothenemus hampei).</title>
        <authorList>
            <person name="Errbii M."/>
            <person name="Myrie A."/>
        </authorList>
    </citation>
    <scope>NUCLEOTIDE SEQUENCE [LARGE SCALE GENOMIC DNA]</scope>
    <source>
        <strain evidence="2">JA-Hopewell-2020-01-JO</strain>
        <tissue evidence="2">Whole body</tissue>
    </source>
</reference>
<feature type="compositionally biased region" description="Acidic residues" evidence="1">
    <location>
        <begin position="1"/>
        <end position="10"/>
    </location>
</feature>
<accession>A0ABD1E5G9</accession>
<proteinExistence type="predicted"/>
<gene>
    <name evidence="2" type="ORF">ABEB36_013847</name>
</gene>
<comment type="caution">
    <text evidence="2">The sequence shown here is derived from an EMBL/GenBank/DDBJ whole genome shotgun (WGS) entry which is preliminary data.</text>
</comment>
<keyword evidence="3" id="KW-1185">Reference proteome</keyword>
<dbReference type="EMBL" id="JBDJPC010000011">
    <property type="protein sequence ID" value="KAL1489921.1"/>
    <property type="molecule type" value="Genomic_DNA"/>
</dbReference>
<name>A0ABD1E5G9_HYPHA</name>
<dbReference type="Proteomes" id="UP001566132">
    <property type="component" value="Unassembled WGS sequence"/>
</dbReference>
<protein>
    <submittedName>
        <fullName evidence="2">Uncharacterized protein</fullName>
    </submittedName>
</protein>
<dbReference type="AlphaFoldDB" id="A0ABD1E5G9"/>
<evidence type="ECO:0000313" key="2">
    <source>
        <dbReference type="EMBL" id="KAL1489921.1"/>
    </source>
</evidence>
<evidence type="ECO:0000256" key="1">
    <source>
        <dbReference type="SAM" id="MobiDB-lite"/>
    </source>
</evidence>
<feature type="region of interest" description="Disordered" evidence="1">
    <location>
        <begin position="1"/>
        <end position="20"/>
    </location>
</feature>